<keyword evidence="8" id="KW-1185">Reference proteome</keyword>
<proteinExistence type="inferred from homology"/>
<feature type="compositionally biased region" description="Basic and acidic residues" evidence="4">
    <location>
        <begin position="25"/>
        <end position="43"/>
    </location>
</feature>
<evidence type="ECO:0000256" key="3">
    <source>
        <dbReference type="SAM" id="Coils"/>
    </source>
</evidence>
<keyword evidence="3" id="KW-0175">Coiled coil</keyword>
<evidence type="ECO:0000259" key="5">
    <source>
        <dbReference type="Pfam" id="PF09732"/>
    </source>
</evidence>
<evidence type="ECO:0000256" key="4">
    <source>
        <dbReference type="SAM" id="MobiDB-lite"/>
    </source>
</evidence>
<organism evidence="7 8">
    <name type="scientific">Lentinus brumalis</name>
    <dbReference type="NCBI Taxonomy" id="2498619"/>
    <lineage>
        <taxon>Eukaryota</taxon>
        <taxon>Fungi</taxon>
        <taxon>Dikarya</taxon>
        <taxon>Basidiomycota</taxon>
        <taxon>Agaricomycotina</taxon>
        <taxon>Agaricomycetes</taxon>
        <taxon>Polyporales</taxon>
        <taxon>Polyporaceae</taxon>
        <taxon>Lentinus</taxon>
    </lineage>
</organism>
<protein>
    <recommendedName>
        <fullName evidence="2">Splicing factor Cactin</fullName>
    </recommendedName>
</protein>
<dbReference type="GO" id="GO:0005681">
    <property type="term" value="C:spliceosomal complex"/>
    <property type="evidence" value="ECO:0007669"/>
    <property type="project" value="TreeGrafter"/>
</dbReference>
<evidence type="ECO:0000256" key="1">
    <source>
        <dbReference type="ARBA" id="ARBA00006895"/>
    </source>
</evidence>
<comment type="similarity">
    <text evidence="1">Belongs to the CACTIN family.</text>
</comment>
<evidence type="ECO:0000259" key="6">
    <source>
        <dbReference type="Pfam" id="PF10312"/>
    </source>
</evidence>
<dbReference type="InterPro" id="IPR018816">
    <property type="entry name" value="Cactin_central"/>
</dbReference>
<reference evidence="7 8" key="1">
    <citation type="journal article" date="2018" name="Biotechnol. Biofuels">
        <title>Integrative visual omics of the white-rot fungus Polyporus brumalis exposes the biotechnological potential of its oxidative enzymes for delignifying raw plant biomass.</title>
        <authorList>
            <person name="Miyauchi S."/>
            <person name="Rancon A."/>
            <person name="Drula E."/>
            <person name="Hage H."/>
            <person name="Chaduli D."/>
            <person name="Favel A."/>
            <person name="Grisel S."/>
            <person name="Henrissat B."/>
            <person name="Herpoel-Gimbert I."/>
            <person name="Ruiz-Duenas F.J."/>
            <person name="Chevret D."/>
            <person name="Hainaut M."/>
            <person name="Lin J."/>
            <person name="Wang M."/>
            <person name="Pangilinan J."/>
            <person name="Lipzen A."/>
            <person name="Lesage-Meessen L."/>
            <person name="Navarro D."/>
            <person name="Riley R."/>
            <person name="Grigoriev I.V."/>
            <person name="Zhou S."/>
            <person name="Raouche S."/>
            <person name="Rosso M.N."/>
        </authorList>
    </citation>
    <scope>NUCLEOTIDE SEQUENCE [LARGE SCALE GENOMIC DNA]</scope>
    <source>
        <strain evidence="7 8">BRFM 1820</strain>
    </source>
</reference>
<dbReference type="Proteomes" id="UP000256964">
    <property type="component" value="Unassembled WGS sequence"/>
</dbReference>
<feature type="coiled-coil region" evidence="3">
    <location>
        <begin position="151"/>
        <end position="193"/>
    </location>
</feature>
<evidence type="ECO:0000313" key="8">
    <source>
        <dbReference type="Proteomes" id="UP000256964"/>
    </source>
</evidence>
<dbReference type="InterPro" id="IPR019134">
    <property type="entry name" value="Cactin_C"/>
</dbReference>
<feature type="region of interest" description="Disordered" evidence="4">
    <location>
        <begin position="426"/>
        <end position="445"/>
    </location>
</feature>
<dbReference type="EMBL" id="KZ857382">
    <property type="protein sequence ID" value="RDX55675.1"/>
    <property type="molecule type" value="Genomic_DNA"/>
</dbReference>
<dbReference type="STRING" id="139420.A0A371DT37"/>
<dbReference type="GO" id="GO:0045292">
    <property type="term" value="P:mRNA cis splicing, via spliceosome"/>
    <property type="evidence" value="ECO:0007669"/>
    <property type="project" value="TreeGrafter"/>
</dbReference>
<accession>A0A371DT37</accession>
<sequence>MGRGRSRSVTPDRRDRGRHRSRSRSPREKSRDKDRRKDPRRHDEDDDDRRRRDRRRSESRDRSEDRKSRRRRDRSGSSEREKKKRKRDKSEERKARKAEKKRAREEEEARRVAELSVYSATDNPFHDVNLDQQFRWHKKNEKERKQGLSLAEAQRRDAIRKQEAKEELERLNKRRAEREAEQRLREEEELRMQRMAESVQMADWMAKEEDFQLEQERTRAIIRIKEKRAKAIDFLALNLRYVNPLDDEDDELSKEGLEIDLDEPYNIVDSLTPQQVEELHDDIERYLGLEQTETAIEFWTNMMVITKDALERIKASQRMGAEAAAAVEADITALLQGKSYEHLVQLQRQIQAKLASGEPIDVEYWEGLLKKLLVWKAKAKLRTLHEVVVRNRLEQLRKRQRDEALQAQEELLAGVAKSAQRGDVRDVAPVDGAGQGAAEEVEPYDRSMSPPLIDIRKLHHEEREIDILTTIEDLRYLMQQRRTIAGTRFIPKTVEEKPEQEEKEPPSNADLAEALYRAEAERELDEEEELFNVEESITRPTSYNWEDKYRPRKPRYFNRVHTGYEWNKYNQTHYDTDNPPPKVVQGYKFNIFYPDLIDKSKAPTYKIIKEPGNDETVLLHFSAGPPYEDIAFRIVNREWEFSHKRGFRSSFDRGCLSLWFNFRRNFYRK</sequence>
<feature type="compositionally biased region" description="Basic and acidic residues" evidence="4">
    <location>
        <begin position="102"/>
        <end position="113"/>
    </location>
</feature>
<dbReference type="GO" id="GO:0005737">
    <property type="term" value="C:cytoplasm"/>
    <property type="evidence" value="ECO:0007669"/>
    <property type="project" value="TreeGrafter"/>
</dbReference>
<dbReference type="OrthoDB" id="265955at2759"/>
<name>A0A371DT37_9APHY</name>
<dbReference type="Pfam" id="PF09732">
    <property type="entry name" value="CactinC_cactus"/>
    <property type="match status" value="1"/>
</dbReference>
<evidence type="ECO:0000256" key="2">
    <source>
        <dbReference type="ARBA" id="ARBA00034534"/>
    </source>
</evidence>
<dbReference type="AlphaFoldDB" id="A0A371DT37"/>
<feature type="region of interest" description="Disordered" evidence="4">
    <location>
        <begin position="1"/>
        <end position="126"/>
    </location>
</feature>
<evidence type="ECO:0000313" key="7">
    <source>
        <dbReference type="EMBL" id="RDX55675.1"/>
    </source>
</evidence>
<gene>
    <name evidence="7" type="ORF">OH76DRAFT_1428838</name>
</gene>
<dbReference type="Pfam" id="PF10312">
    <property type="entry name" value="Cactin_mid"/>
    <property type="match status" value="1"/>
</dbReference>
<dbReference type="PANTHER" id="PTHR21737:SF4">
    <property type="entry name" value="SPLICING FACTOR CACTIN"/>
    <property type="match status" value="1"/>
</dbReference>
<dbReference type="SMART" id="SM01050">
    <property type="entry name" value="CactinC_cactus"/>
    <property type="match status" value="1"/>
</dbReference>
<feature type="domain" description="Splicing factor Cactin C-terminal" evidence="5">
    <location>
        <begin position="545"/>
        <end position="669"/>
    </location>
</feature>
<dbReference type="PANTHER" id="PTHR21737">
    <property type="entry name" value="POLYGLUTAMINE BINDING PROTEIN 1/MARVEL MEMBRANE-ASSOCIATING DOMAIN CONTAINING 3"/>
    <property type="match status" value="1"/>
</dbReference>
<feature type="domain" description="Splicing factor cactin central" evidence="6">
    <location>
        <begin position="194"/>
        <end position="385"/>
    </location>
</feature>
<feature type="compositionally biased region" description="Basic and acidic residues" evidence="4">
    <location>
        <begin position="55"/>
        <end position="67"/>
    </location>
</feature>